<dbReference type="InterPro" id="IPR036047">
    <property type="entry name" value="F-box-like_dom_sf"/>
</dbReference>
<dbReference type="KEGG" id="dpp:DICPUDRAFT_152270"/>
<dbReference type="InterPro" id="IPR045054">
    <property type="entry name" value="P4HA-like"/>
</dbReference>
<dbReference type="SUPFAM" id="SSF81383">
    <property type="entry name" value="F-box domain"/>
    <property type="match status" value="1"/>
</dbReference>
<dbReference type="GO" id="GO:0031418">
    <property type="term" value="F:L-ascorbic acid binding"/>
    <property type="evidence" value="ECO:0007669"/>
    <property type="project" value="InterPro"/>
</dbReference>
<dbReference type="STRING" id="5786.F0ZKX2"/>
<feature type="coiled-coil region" evidence="9">
    <location>
        <begin position="1984"/>
        <end position="2011"/>
    </location>
</feature>
<dbReference type="GO" id="GO:0004656">
    <property type="term" value="F:procollagen-proline 4-dioxygenase activity"/>
    <property type="evidence" value="ECO:0000318"/>
    <property type="project" value="GO_Central"/>
</dbReference>
<keyword evidence="10" id="KW-0812">Transmembrane</keyword>
<dbReference type="PANTHER" id="PTHR10869">
    <property type="entry name" value="PROLYL 4-HYDROXYLASE ALPHA SUBUNIT"/>
    <property type="match status" value="1"/>
</dbReference>
<dbReference type="InterPro" id="IPR029058">
    <property type="entry name" value="AB_hydrolase_fold"/>
</dbReference>
<comment type="cofactor">
    <cofactor evidence="1">
        <name>L-ascorbate</name>
        <dbReference type="ChEBI" id="CHEBI:38290"/>
    </cofactor>
</comment>
<dbReference type="Gene3D" id="3.40.50.1820">
    <property type="entry name" value="alpha/beta hydrolase"/>
    <property type="match status" value="1"/>
</dbReference>
<dbReference type="Gene3D" id="3.30.420.40">
    <property type="match status" value="2"/>
</dbReference>
<keyword evidence="14" id="KW-1185">Reference proteome</keyword>
<dbReference type="GO" id="GO:0005506">
    <property type="term" value="F:iron ion binding"/>
    <property type="evidence" value="ECO:0007669"/>
    <property type="project" value="InterPro"/>
</dbReference>
<protein>
    <recommendedName>
        <fullName evidence="15">F-box domain-containing protein</fullName>
    </recommendedName>
</protein>
<keyword evidence="4" id="KW-0223">Dioxygenase</keyword>
<keyword evidence="8" id="KW-0802">TPR repeat</keyword>
<feature type="domain" description="Fe2OG dioxygenase" evidence="12">
    <location>
        <begin position="131"/>
        <end position="238"/>
    </location>
</feature>
<dbReference type="Gene3D" id="3.40.50.300">
    <property type="entry name" value="P-loop containing nucleotide triphosphate hydrolases"/>
    <property type="match status" value="1"/>
</dbReference>
<dbReference type="OrthoDB" id="69177at2759"/>
<dbReference type="Gene3D" id="1.20.1280.50">
    <property type="match status" value="1"/>
</dbReference>
<dbReference type="Pfam" id="PF13640">
    <property type="entry name" value="2OG-FeII_Oxy_3"/>
    <property type="match status" value="1"/>
</dbReference>
<evidence type="ECO:0000256" key="9">
    <source>
        <dbReference type="SAM" id="Coils"/>
    </source>
</evidence>
<evidence type="ECO:0000256" key="3">
    <source>
        <dbReference type="ARBA" id="ARBA00022824"/>
    </source>
</evidence>
<evidence type="ECO:0000259" key="11">
    <source>
        <dbReference type="PROSITE" id="PS50181"/>
    </source>
</evidence>
<dbReference type="InParanoid" id="F0ZKX2"/>
<evidence type="ECO:0000259" key="12">
    <source>
        <dbReference type="PROSITE" id="PS51471"/>
    </source>
</evidence>
<dbReference type="SUPFAM" id="SSF52540">
    <property type="entry name" value="P-loop containing nucleoside triphosphate hydrolases"/>
    <property type="match status" value="1"/>
</dbReference>
<keyword evidence="5" id="KW-0560">Oxidoreductase</keyword>
<dbReference type="FunFam" id="1.20.1280.50:FF:000158">
    <property type="entry name" value="Uncharacterized protein"/>
    <property type="match status" value="1"/>
</dbReference>
<keyword evidence="10" id="KW-0472">Membrane</keyword>
<dbReference type="InterPro" id="IPR044862">
    <property type="entry name" value="Pro_4_hyd_alph_FE2OG_OXY"/>
</dbReference>
<evidence type="ECO:0000256" key="8">
    <source>
        <dbReference type="PROSITE-ProRule" id="PRU00339"/>
    </source>
</evidence>
<evidence type="ECO:0000256" key="2">
    <source>
        <dbReference type="ARBA" id="ARBA00022723"/>
    </source>
</evidence>
<dbReference type="RefSeq" id="XP_003288080.1">
    <property type="nucleotide sequence ID" value="XM_003288032.1"/>
</dbReference>
<dbReference type="PROSITE" id="PS50005">
    <property type="entry name" value="TPR"/>
    <property type="match status" value="1"/>
</dbReference>
<organism evidence="13 14">
    <name type="scientific">Dictyostelium purpureum</name>
    <name type="common">Slime mold</name>
    <dbReference type="NCBI Taxonomy" id="5786"/>
    <lineage>
        <taxon>Eukaryota</taxon>
        <taxon>Amoebozoa</taxon>
        <taxon>Evosea</taxon>
        <taxon>Eumycetozoa</taxon>
        <taxon>Dictyostelia</taxon>
        <taxon>Dictyosteliales</taxon>
        <taxon>Dictyosteliaceae</taxon>
        <taxon>Dictyostelium</taxon>
    </lineage>
</organism>
<feature type="repeat" description="TPR" evidence="8">
    <location>
        <begin position="1894"/>
        <end position="1927"/>
    </location>
</feature>
<sequence length="2127" mass="247274">MESDAVISVPENRIITGSDLLNFNEYADQKFDSSKLERINLKLSKSNGFIVNNLLTKEECDYYIKESERKGYVTIEKEFPTHYRNNLRYLGKNDNLSELLWERLEPLFLSDDLEGVRPYGFDQGGIWIPVGLDNCFTFGKYLPGGRFKPHYDAVFADSPNRRSIYTLQVYLNEEFEGGTTDFFTHANPLELEKHILEDSVKPVTGRAILFNHDTLHCGQEVLSGEKYIVRVDMMFLRIDCESEELSKTQKEELEKARELFFLADSMEKDKKDLESAISTYVKAQMLLVNYPSFDDTASTLSKLSLDDSKKKNTQKPKEMELETIPEFQLFLILEKLNCRDICRLMCTSKYFSRVAKKDSLWKRLYIREYSMEAFSFEQNIEGSIKVNSTKQQIKKMFNVKSSKQQKAKSWYLTYSNIHKYILKNEVAIIDIGSEYIKYGDTKNRLGSCVQKAGKHQEYAPHYVMTTFDRYNWLVGPNISYYDNTDCVRRGEFKTDALSRECLKEMINYVCTQVASRKRNLTAPILLIINPIVYASNGGKSLIETRKSLRNDLILFRNGGLLSLQSHGLKSGIVLMMGRDVFVLAAYHNGHQVDSLQLKVCGKDLESYLASFNSPECKSTLFGNDPYYGERTANFKNGWFLLVRASNDYQKEIKERDPYVFAPEIFFNPSLIKYNTAKGVVEETVSFINQMKSKQCFIQNPDPLSTLVITGGFSCIPNFVERFTKDLNNAFDSSIKIHASGDRMFDQIIGAKIDLFLTESLHDEYQMMNMNEPSYIPTITRSTLKKNPTPTSSSSNYFYTVTYPEGIIDFSNQVLNGEQLDDLYIFLKKNLKVGNVVWSEEQDRFDIKFCKIIKRLKKNNESFNYHPSDYLCGVISGHVYLDKSYFEKEAIDFRDIEIFKQGEYTQTQLEHTEQYLKDLKIISFENDNGFQYALYENKKLHHVILAFRGTSTNTLKDFALSFLEDSIGITLKKEDTHQQKKALEATKKAIDHCREKKYNLTITGHSLGAWLSELAHYYCFYRFDYTKVKTVVFDSPGALDQYKVYDDFKEPAIPYTSMDITVYLSEPNLVNCMNNHLFDGNSSYRVYPEGIDKVDDSKMDFLLTTKYHSLIPIIQCFDYLTGKPKEYKLIKDWPFITPSQLSSFMKYFKYNDNGYLENPTNEPIKGVKYKVEQVNLFGGSLVTDVLKIDQYFIQLSLKNYFNSFNDFFISSQLKELKNLYQIENAQDKYEIKVTNQSITLENLKQRLSRVIDLSPKSIKKLLKSKDDDSNFKEYKIRKNPNINDEDFYDPNNYLQSIAEIHKHQHMAIITGEEGSGKSSLSLHYATKYYPQIVQQQYSNQKVLFIKSDTKEMIMEEFGCILLKNYSEETNGYDFNLSSNNLTDFYKSIMDSTNTFYFFIFDNVSDPNVIEPFLYYLPKTNTKVIITSQLGKCRFNKNLLLSKENIQDISVNVQLLTNEQANDYLHKKGIKSNCNFSSPISIHLLNILLNHQYLIQNNQPDNSQPLDFNDLLKFLICDFIKAKPESSEVLYVLPFLDPENISLDILSKIINNPDYNLEENIRYWSSISIINELPNKNINTYKNIQNIILTQIISNADSLKNQSKIIGLFESMNLSGEYPKGWRIYFNHIRFFYNNFNEKVLEHFKIIENYGICFRLLSLYQDSVKILNQAFEIKKKNNSSNLELAFTLFELGKTCVKSNNFNEALAYFSKCELDVGEEKTTLSETYNYIGLCHFHLNNHDETPLQFYDKALNLETRTKNLASIHLNIGNFYLANEKITEAKNEFFKSLHHSEQESEKNTPIYAKSIFKMALVEYKEKNYIEAIKKFETSINLFKELFKSSNHKDIGTCYHMIGLCYFQLDDGIDVNYLLNSLNNLQQALNIRLKIHRTNTCHKELDESYYSLGILYNKRKEHQLSFDYFKKSYDIKKTNNDNLLDSLEKLSTQSYLLGQYQTSIDFTIKQISIIGNTNEPLLAKCYNILGNCFRKLNQQQESIDNYENSIKILNTLIKANERKSNENKSDIIKQLNQSIQLYELNGSNYYGLYTLSPSNNNYKYQLSHYHNYLKKLSQSPYKNQLTNLSIIQKSEWYTQYGSNNSILSIIKSKKFLILTAVITSSIIIGYLYNHNNSEN</sequence>
<dbReference type="VEuPathDB" id="AmoebaDB:DICPUDRAFT_152270"/>
<dbReference type="Gene3D" id="2.60.120.620">
    <property type="entry name" value="q2cbj1_9rhob like domain"/>
    <property type="match status" value="1"/>
</dbReference>
<dbReference type="Gene3D" id="1.25.40.10">
    <property type="entry name" value="Tetratricopeptide repeat domain"/>
    <property type="match status" value="3"/>
</dbReference>
<dbReference type="InterPro" id="IPR006620">
    <property type="entry name" value="Pro_4_hyd_alph"/>
</dbReference>
<accession>F0ZKX2</accession>
<dbReference type="SUPFAM" id="SSF53474">
    <property type="entry name" value="alpha/beta-Hydrolases"/>
    <property type="match status" value="1"/>
</dbReference>
<keyword evidence="10" id="KW-1133">Transmembrane helix</keyword>
<dbReference type="SMART" id="SM00702">
    <property type="entry name" value="P4Hc"/>
    <property type="match status" value="1"/>
</dbReference>
<gene>
    <name evidence="13" type="ORF">DICPUDRAFT_152270</name>
</gene>
<keyword evidence="9" id="KW-0175">Coiled coil</keyword>
<dbReference type="SUPFAM" id="SSF48452">
    <property type="entry name" value="TPR-like"/>
    <property type="match status" value="2"/>
</dbReference>
<dbReference type="InterPro" id="IPR005123">
    <property type="entry name" value="Oxoglu/Fe-dep_dioxygenase_dom"/>
</dbReference>
<dbReference type="OMA" id="KLYQGNH"/>
<dbReference type="Gene3D" id="3.90.640.10">
    <property type="entry name" value="Actin, Chain A, domain 4"/>
    <property type="match status" value="1"/>
</dbReference>
<dbReference type="InterPro" id="IPR011990">
    <property type="entry name" value="TPR-like_helical_dom_sf"/>
</dbReference>
<evidence type="ECO:0000256" key="5">
    <source>
        <dbReference type="ARBA" id="ARBA00023002"/>
    </source>
</evidence>
<proteinExistence type="predicted"/>
<dbReference type="Pfam" id="PF12937">
    <property type="entry name" value="F-box-like"/>
    <property type="match status" value="1"/>
</dbReference>
<evidence type="ECO:0000256" key="4">
    <source>
        <dbReference type="ARBA" id="ARBA00022964"/>
    </source>
</evidence>
<feature type="domain" description="F-box" evidence="11">
    <location>
        <begin position="318"/>
        <end position="364"/>
    </location>
</feature>
<dbReference type="eggNOG" id="ENOG502SCYJ">
    <property type="taxonomic scope" value="Eukaryota"/>
</dbReference>
<keyword evidence="7" id="KW-0325">Glycoprotein</keyword>
<evidence type="ECO:0000256" key="6">
    <source>
        <dbReference type="ARBA" id="ARBA00023004"/>
    </source>
</evidence>
<dbReference type="PROSITE" id="PS50181">
    <property type="entry name" value="FBOX"/>
    <property type="match status" value="1"/>
</dbReference>
<dbReference type="InterPro" id="IPR001810">
    <property type="entry name" value="F-box_dom"/>
</dbReference>
<evidence type="ECO:0000256" key="7">
    <source>
        <dbReference type="ARBA" id="ARBA00023180"/>
    </source>
</evidence>
<feature type="transmembrane region" description="Helical" evidence="10">
    <location>
        <begin position="2103"/>
        <end position="2121"/>
    </location>
</feature>
<reference evidence="14" key="1">
    <citation type="journal article" date="2011" name="Genome Biol.">
        <title>Comparative genomics of the social amoebae Dictyostelium discoideum and Dictyostelium purpureum.</title>
        <authorList>
            <consortium name="US DOE Joint Genome Institute (JGI-PGF)"/>
            <person name="Sucgang R."/>
            <person name="Kuo A."/>
            <person name="Tian X."/>
            <person name="Salerno W."/>
            <person name="Parikh A."/>
            <person name="Feasley C.L."/>
            <person name="Dalin E."/>
            <person name="Tu H."/>
            <person name="Huang E."/>
            <person name="Barry K."/>
            <person name="Lindquist E."/>
            <person name="Shapiro H."/>
            <person name="Bruce D."/>
            <person name="Schmutz J."/>
            <person name="Salamov A."/>
            <person name="Fey P."/>
            <person name="Gaudet P."/>
            <person name="Anjard C."/>
            <person name="Babu M.M."/>
            <person name="Basu S."/>
            <person name="Bushmanova Y."/>
            <person name="van der Wel H."/>
            <person name="Katoh-Kurasawa M."/>
            <person name="Dinh C."/>
            <person name="Coutinho P.M."/>
            <person name="Saito T."/>
            <person name="Elias M."/>
            <person name="Schaap P."/>
            <person name="Kay R.R."/>
            <person name="Henrissat B."/>
            <person name="Eichinger L."/>
            <person name="Rivero F."/>
            <person name="Putnam N.H."/>
            <person name="West C.M."/>
            <person name="Loomis W.F."/>
            <person name="Chisholm R.L."/>
            <person name="Shaulsky G."/>
            <person name="Strassmann J.E."/>
            <person name="Queller D.C."/>
            <person name="Kuspa A."/>
            <person name="Grigoriev I.V."/>
        </authorList>
    </citation>
    <scope>NUCLEOTIDE SEQUENCE [LARGE SCALE GENOMIC DNA]</scope>
    <source>
        <strain evidence="14">QSDP1</strain>
    </source>
</reference>
<dbReference type="InterPro" id="IPR019734">
    <property type="entry name" value="TPR_rpt"/>
</dbReference>
<keyword evidence="6" id="KW-0408">Iron</keyword>
<dbReference type="InterPro" id="IPR027417">
    <property type="entry name" value="P-loop_NTPase"/>
</dbReference>
<keyword evidence="2" id="KW-0479">Metal-binding</keyword>
<dbReference type="InterPro" id="IPR043129">
    <property type="entry name" value="ATPase_NBD"/>
</dbReference>
<evidence type="ECO:0000313" key="14">
    <source>
        <dbReference type="Proteomes" id="UP000001064"/>
    </source>
</evidence>
<evidence type="ECO:0000313" key="13">
    <source>
        <dbReference type="EMBL" id="EGC35404.1"/>
    </source>
</evidence>
<dbReference type="PANTHER" id="PTHR10869:SF211">
    <property type="entry name" value="F-BOX DOMAIN-CONTAINING PROTEIN"/>
    <property type="match status" value="1"/>
</dbReference>
<name>F0ZKX2_DICPU</name>
<evidence type="ECO:0008006" key="15">
    <source>
        <dbReference type="Google" id="ProtNLM"/>
    </source>
</evidence>
<dbReference type="SMART" id="SM00028">
    <property type="entry name" value="TPR"/>
    <property type="match status" value="7"/>
</dbReference>
<dbReference type="Proteomes" id="UP000001064">
    <property type="component" value="Unassembled WGS sequence"/>
</dbReference>
<evidence type="ECO:0000256" key="10">
    <source>
        <dbReference type="SAM" id="Phobius"/>
    </source>
</evidence>
<dbReference type="SUPFAM" id="SSF53067">
    <property type="entry name" value="Actin-like ATPase domain"/>
    <property type="match status" value="1"/>
</dbReference>
<dbReference type="FunFam" id="2.60.120.620:FF:000093">
    <property type="entry name" value="Uncharacterized protein"/>
    <property type="match status" value="1"/>
</dbReference>
<dbReference type="EMBL" id="GL871061">
    <property type="protein sequence ID" value="EGC35404.1"/>
    <property type="molecule type" value="Genomic_DNA"/>
</dbReference>
<keyword evidence="3" id="KW-0256">Endoplasmic reticulum</keyword>
<dbReference type="GO" id="GO:0005783">
    <property type="term" value="C:endoplasmic reticulum"/>
    <property type="evidence" value="ECO:0000318"/>
    <property type="project" value="GO_Central"/>
</dbReference>
<dbReference type="PROSITE" id="PS51471">
    <property type="entry name" value="FE2OG_OXY"/>
    <property type="match status" value="1"/>
</dbReference>
<evidence type="ECO:0000256" key="1">
    <source>
        <dbReference type="ARBA" id="ARBA00001961"/>
    </source>
</evidence>
<dbReference type="GeneID" id="10501483"/>